<evidence type="ECO:0000256" key="1">
    <source>
        <dbReference type="SAM" id="Coils"/>
    </source>
</evidence>
<evidence type="ECO:0000313" key="3">
    <source>
        <dbReference type="EMBL" id="QIS16457.1"/>
    </source>
</evidence>
<name>A0A6G9YU99_9NOCA</name>
<dbReference type="Proteomes" id="UP000503540">
    <property type="component" value="Chromosome"/>
</dbReference>
<dbReference type="KEGG" id="nah:F5544_43250"/>
<dbReference type="AlphaFoldDB" id="A0A6G9YU99"/>
<dbReference type="EMBL" id="CP046172">
    <property type="protein sequence ID" value="QIS16457.1"/>
    <property type="molecule type" value="Genomic_DNA"/>
</dbReference>
<accession>A0A6G9YU99</accession>
<sequence>MSWNYIPGSLLAEPADIETLKRRISELERENTELRRKTDNRKKLSAREVELIRRLGGQGYPHRMLAESFDVNKATISRTINGTYHKAE</sequence>
<keyword evidence="4" id="KW-1185">Reference proteome</keyword>
<evidence type="ECO:0000313" key="2">
    <source>
        <dbReference type="EMBL" id="QIS16443.1"/>
    </source>
</evidence>
<keyword evidence="1" id="KW-0175">Coiled coil</keyword>
<proteinExistence type="predicted"/>
<feature type="coiled-coil region" evidence="1">
    <location>
        <begin position="17"/>
        <end position="47"/>
    </location>
</feature>
<dbReference type="RefSeq" id="WP_203217475.1">
    <property type="nucleotide sequence ID" value="NZ_CP046172.1"/>
</dbReference>
<dbReference type="KEGG" id="nah:F5544_43180"/>
<dbReference type="Gene3D" id="1.10.10.60">
    <property type="entry name" value="Homeodomain-like"/>
    <property type="match status" value="1"/>
</dbReference>
<reference evidence="2 4" key="1">
    <citation type="journal article" date="2019" name="ACS Chem. Biol.">
        <title>Identification and Mobilization of a Cryptic Antibiotic Biosynthesis Gene Locus from a Human-Pathogenic Nocardia Isolate.</title>
        <authorList>
            <person name="Herisse M."/>
            <person name="Ishida K."/>
            <person name="Porter J.L."/>
            <person name="Howden B."/>
            <person name="Hertweck C."/>
            <person name="Stinear T.P."/>
            <person name="Pidot S.J."/>
        </authorList>
    </citation>
    <scope>NUCLEOTIDE SEQUENCE [LARGE SCALE GENOMIC DNA]</scope>
    <source>
        <strain evidence="2 4">AUSMDU00012717</strain>
    </source>
</reference>
<organism evidence="2 4">
    <name type="scientific">Nocardia arthritidis</name>
    <dbReference type="NCBI Taxonomy" id="228602"/>
    <lineage>
        <taxon>Bacteria</taxon>
        <taxon>Bacillati</taxon>
        <taxon>Actinomycetota</taxon>
        <taxon>Actinomycetes</taxon>
        <taxon>Mycobacteriales</taxon>
        <taxon>Nocardiaceae</taxon>
        <taxon>Nocardia</taxon>
    </lineage>
</organism>
<dbReference type="EMBL" id="CP046172">
    <property type="protein sequence ID" value="QIS16443.1"/>
    <property type="molecule type" value="Genomic_DNA"/>
</dbReference>
<gene>
    <name evidence="2" type="ORF">F5544_43180</name>
    <name evidence="3" type="ORF">F5544_43250</name>
</gene>
<evidence type="ECO:0000313" key="4">
    <source>
        <dbReference type="Proteomes" id="UP000503540"/>
    </source>
</evidence>
<protein>
    <submittedName>
        <fullName evidence="2">Helix-turn-helix domain-containing protein</fullName>
    </submittedName>
</protein>